<dbReference type="RefSeq" id="WP_085213493.1">
    <property type="nucleotide sequence ID" value="NZ_FXAM01000001.1"/>
</dbReference>
<reference evidence="3 4" key="1">
    <citation type="submission" date="2016-12" db="EMBL/GenBank/DDBJ databases">
        <authorList>
            <person name="Song W.-J."/>
            <person name="Kurnit D.M."/>
        </authorList>
    </citation>
    <scope>NUCLEOTIDE SEQUENCE [LARGE SCALE GENOMIC DNA]</scope>
    <source>
        <strain evidence="3 4">175</strain>
    </source>
</reference>
<feature type="region of interest" description="Disordered" evidence="1">
    <location>
        <begin position="22"/>
        <end position="117"/>
    </location>
</feature>
<dbReference type="AlphaFoldDB" id="A0A1Y6D5Y9"/>
<protein>
    <submittedName>
        <fullName evidence="3">Uncharacterized protein</fullName>
    </submittedName>
</protein>
<evidence type="ECO:0000313" key="4">
    <source>
        <dbReference type="Proteomes" id="UP000192923"/>
    </source>
</evidence>
<evidence type="ECO:0000256" key="1">
    <source>
        <dbReference type="SAM" id="MobiDB-lite"/>
    </source>
</evidence>
<evidence type="ECO:0000313" key="3">
    <source>
        <dbReference type="EMBL" id="SMF95345.1"/>
    </source>
</evidence>
<sequence>MTPSIVRQLPLVLALLCALGPAAAAEKHPGKAKPQPGKATAPVPAKAAQPAKTTGPKHPHPAPVAAKTPPQPPSAPEPKLAIPEIQASPATAPTEPAPHPKTRHAPASAPAPAAPASEADYLAEMEAWRSYQTEMARAWKQYQARTITRAAYDAEVKRSWTAYAAVAGNGAATGTALGNKDAALDQLRLWLDLDFCNTDQAAAAIRRHYGISGPTEDSGPVFAGLLHRFVQTASPETQQRIEREIADYRRQSADDIQDRVERIQANLGTRDIRKAYRGSWCGRT</sequence>
<gene>
    <name evidence="3" type="ORF">SAMN02949497_2706</name>
</gene>
<keyword evidence="2" id="KW-0732">Signal</keyword>
<dbReference type="STRING" id="1760988.SAMN02949497_2706"/>
<organism evidence="3 4">
    <name type="scientific">Methylomagnum ishizawai</name>
    <dbReference type="NCBI Taxonomy" id="1760988"/>
    <lineage>
        <taxon>Bacteria</taxon>
        <taxon>Pseudomonadati</taxon>
        <taxon>Pseudomonadota</taxon>
        <taxon>Gammaproteobacteria</taxon>
        <taxon>Methylococcales</taxon>
        <taxon>Methylococcaceae</taxon>
        <taxon>Methylomagnum</taxon>
    </lineage>
</organism>
<feature type="compositionally biased region" description="Low complexity" evidence="1">
    <location>
        <begin position="36"/>
        <end position="54"/>
    </location>
</feature>
<dbReference type="EMBL" id="FXAM01000001">
    <property type="protein sequence ID" value="SMF95345.1"/>
    <property type="molecule type" value="Genomic_DNA"/>
</dbReference>
<dbReference type="Proteomes" id="UP000192923">
    <property type="component" value="Unassembled WGS sequence"/>
</dbReference>
<proteinExistence type="predicted"/>
<feature type="chain" id="PRO_5012802927" evidence="2">
    <location>
        <begin position="25"/>
        <end position="284"/>
    </location>
</feature>
<evidence type="ECO:0000256" key="2">
    <source>
        <dbReference type="SAM" id="SignalP"/>
    </source>
</evidence>
<accession>A0A1Y6D5Y9</accession>
<keyword evidence="4" id="KW-1185">Reference proteome</keyword>
<feature type="signal peptide" evidence="2">
    <location>
        <begin position="1"/>
        <end position="24"/>
    </location>
</feature>
<name>A0A1Y6D5Y9_9GAMM</name>
<feature type="compositionally biased region" description="Low complexity" evidence="1">
    <location>
        <begin position="105"/>
        <end position="117"/>
    </location>
</feature>